<evidence type="ECO:0000313" key="10">
    <source>
        <dbReference type="Proteomes" id="UP000606974"/>
    </source>
</evidence>
<evidence type="ECO:0000256" key="7">
    <source>
        <dbReference type="SAM" id="Phobius"/>
    </source>
</evidence>
<feature type="transmembrane region" description="Helical" evidence="7">
    <location>
        <begin position="224"/>
        <end position="241"/>
    </location>
</feature>
<comment type="subcellular location">
    <subcellularLocation>
        <location evidence="1">Membrane</location>
        <topology evidence="1">Multi-pass membrane protein</topology>
    </subcellularLocation>
</comment>
<dbReference type="InterPro" id="IPR000326">
    <property type="entry name" value="PAP2/HPO"/>
</dbReference>
<dbReference type="AlphaFoldDB" id="A0A8H7AP45"/>
<dbReference type="InterPro" id="IPR043216">
    <property type="entry name" value="PAP-like"/>
</dbReference>
<evidence type="ECO:0000256" key="6">
    <source>
        <dbReference type="SAM" id="MobiDB-lite"/>
    </source>
</evidence>
<dbReference type="EMBL" id="JAACFV010000025">
    <property type="protein sequence ID" value="KAF7510949.1"/>
    <property type="molecule type" value="Genomic_DNA"/>
</dbReference>
<feature type="compositionally biased region" description="Low complexity" evidence="6">
    <location>
        <begin position="338"/>
        <end position="347"/>
    </location>
</feature>
<evidence type="ECO:0000256" key="2">
    <source>
        <dbReference type="ARBA" id="ARBA00008816"/>
    </source>
</evidence>
<evidence type="ECO:0000259" key="8">
    <source>
        <dbReference type="SMART" id="SM00014"/>
    </source>
</evidence>
<dbReference type="Proteomes" id="UP000606974">
    <property type="component" value="Unassembled WGS sequence"/>
</dbReference>
<dbReference type="Pfam" id="PF01569">
    <property type="entry name" value="PAP2"/>
    <property type="match status" value="1"/>
</dbReference>
<comment type="similarity">
    <text evidence="2">Belongs to the PA-phosphatase related phosphoesterase family.</text>
</comment>
<accession>A0A8H7AP45</accession>
<feature type="transmembrane region" description="Helical" evidence="7">
    <location>
        <begin position="200"/>
        <end position="218"/>
    </location>
</feature>
<proteinExistence type="inferred from homology"/>
<evidence type="ECO:0000256" key="5">
    <source>
        <dbReference type="ARBA" id="ARBA00023136"/>
    </source>
</evidence>
<dbReference type="InterPro" id="IPR036938">
    <property type="entry name" value="PAP2/HPO_sf"/>
</dbReference>
<comment type="caution">
    <text evidence="9">The sequence shown here is derived from an EMBL/GenBank/DDBJ whole genome shotgun (WGS) entry which is preliminary data.</text>
</comment>
<evidence type="ECO:0000256" key="3">
    <source>
        <dbReference type="ARBA" id="ARBA00022692"/>
    </source>
</evidence>
<gene>
    <name evidence="9" type="ORF">GJ744_005779</name>
</gene>
<dbReference type="GO" id="GO:0006644">
    <property type="term" value="P:phospholipid metabolic process"/>
    <property type="evidence" value="ECO:0007669"/>
    <property type="project" value="InterPro"/>
</dbReference>
<feature type="region of interest" description="Disordered" evidence="6">
    <location>
        <begin position="326"/>
        <end position="503"/>
    </location>
</feature>
<feature type="compositionally biased region" description="Polar residues" evidence="6">
    <location>
        <begin position="377"/>
        <end position="390"/>
    </location>
</feature>
<feature type="transmembrane region" description="Helical" evidence="7">
    <location>
        <begin position="71"/>
        <end position="92"/>
    </location>
</feature>
<dbReference type="PANTHER" id="PTHR10165">
    <property type="entry name" value="LIPID PHOSPHATE PHOSPHATASE"/>
    <property type="match status" value="1"/>
</dbReference>
<dbReference type="SUPFAM" id="SSF48317">
    <property type="entry name" value="Acid phosphatase/Vanadium-dependent haloperoxidase"/>
    <property type="match status" value="1"/>
</dbReference>
<dbReference type="Gene3D" id="1.20.144.10">
    <property type="entry name" value="Phosphatidic acid phosphatase type 2/haloperoxidase"/>
    <property type="match status" value="1"/>
</dbReference>
<feature type="compositionally biased region" description="Polar residues" evidence="6">
    <location>
        <begin position="474"/>
        <end position="496"/>
    </location>
</feature>
<evidence type="ECO:0000313" key="9">
    <source>
        <dbReference type="EMBL" id="KAF7510949.1"/>
    </source>
</evidence>
<protein>
    <recommendedName>
        <fullName evidence="8">Phosphatidic acid phosphatase type 2/haloperoxidase domain-containing protein</fullName>
    </recommendedName>
</protein>
<reference evidence="9" key="1">
    <citation type="submission" date="2020-02" db="EMBL/GenBank/DDBJ databases">
        <authorList>
            <person name="Palmer J.M."/>
        </authorList>
    </citation>
    <scope>NUCLEOTIDE SEQUENCE</scope>
    <source>
        <strain evidence="9">EPUS1.4</strain>
        <tissue evidence="9">Thallus</tissue>
    </source>
</reference>
<dbReference type="GO" id="GO:0016020">
    <property type="term" value="C:membrane"/>
    <property type="evidence" value="ECO:0007669"/>
    <property type="project" value="UniProtKB-SubCell"/>
</dbReference>
<dbReference type="GO" id="GO:0008195">
    <property type="term" value="F:phosphatidate phosphatase activity"/>
    <property type="evidence" value="ECO:0007669"/>
    <property type="project" value="TreeGrafter"/>
</dbReference>
<dbReference type="SMART" id="SM00014">
    <property type="entry name" value="acidPPc"/>
    <property type="match status" value="1"/>
</dbReference>
<dbReference type="PANTHER" id="PTHR10165:SF158">
    <property type="entry name" value="PAP2 DOMAIN PROTEIN (AFU_ORTHOLOGUE AFUA_4G08970)"/>
    <property type="match status" value="1"/>
</dbReference>
<feature type="transmembrane region" description="Helical" evidence="7">
    <location>
        <begin position="21"/>
        <end position="41"/>
    </location>
</feature>
<feature type="compositionally biased region" description="Basic and acidic residues" evidence="6">
    <location>
        <begin position="441"/>
        <end position="452"/>
    </location>
</feature>
<sequence length="503" mass="55338">MERYIPDTLPFTNKRLPIRVILSYIFDYAIIVVLAVLYAAIDKIVTPFNQHFALQNYTIQYPYAEKERIPIPLALVISVLIPMFIIAIYTLVVDGIFSHRRKQTGAGWSSVYRLKDRLWELNCGILGLLLSEGAAFVITGSLKNLCGKPRPDLIARCQPFEGAVDPPVSGLSNSTICTQTNKAIMADGFRSFPSGHSSSAFAGLFYLSLYLAAKLHVLDNRGEVWRTFIVLIPTLAASCIAMSRIMDARHHPFDVLFGSAMGILVAWAAYRQYFPPVSETWKKGRAYPIRTWGTETKGPPAMNGNELVQKDTDMEPYRTSIAPFPPTTNTPGLAPGISQEQQQSQGGNVFREQISRSQRQRITDHDDVGGPADGNPYLTTADGTRYTSPRLQRGDGDWSASVTSSEDEMDRRGGRGRGRGRIGGGDGAAGEGFEMQPASYAERRDTDPEGQIRHAPPLPSLRLGGGDLAEQDTGYKSQRQNQQTDPADTTISSPTHPGQRVLA</sequence>
<dbReference type="GO" id="GO:0046839">
    <property type="term" value="P:phospholipid dephosphorylation"/>
    <property type="evidence" value="ECO:0007669"/>
    <property type="project" value="TreeGrafter"/>
</dbReference>
<feature type="domain" description="Phosphatidic acid phosphatase type 2/haloperoxidase" evidence="8">
    <location>
        <begin position="125"/>
        <end position="270"/>
    </location>
</feature>
<keyword evidence="4 7" id="KW-1133">Transmembrane helix</keyword>
<keyword evidence="10" id="KW-1185">Reference proteome</keyword>
<evidence type="ECO:0000256" key="1">
    <source>
        <dbReference type="ARBA" id="ARBA00004141"/>
    </source>
</evidence>
<dbReference type="CDD" id="cd03390">
    <property type="entry name" value="PAP2_containing_1_like"/>
    <property type="match status" value="1"/>
</dbReference>
<keyword evidence="3 7" id="KW-0812">Transmembrane</keyword>
<dbReference type="OrthoDB" id="8907274at2759"/>
<evidence type="ECO:0000256" key="4">
    <source>
        <dbReference type="ARBA" id="ARBA00022989"/>
    </source>
</evidence>
<keyword evidence="5 7" id="KW-0472">Membrane</keyword>
<name>A0A8H7AP45_9EURO</name>
<feature type="compositionally biased region" description="Gly residues" evidence="6">
    <location>
        <begin position="421"/>
        <end position="430"/>
    </location>
</feature>
<organism evidence="9 10">
    <name type="scientific">Endocarpon pusillum</name>
    <dbReference type="NCBI Taxonomy" id="364733"/>
    <lineage>
        <taxon>Eukaryota</taxon>
        <taxon>Fungi</taxon>
        <taxon>Dikarya</taxon>
        <taxon>Ascomycota</taxon>
        <taxon>Pezizomycotina</taxon>
        <taxon>Eurotiomycetes</taxon>
        <taxon>Chaetothyriomycetidae</taxon>
        <taxon>Verrucariales</taxon>
        <taxon>Verrucariaceae</taxon>
        <taxon>Endocarpon</taxon>
    </lineage>
</organism>